<protein>
    <submittedName>
        <fullName evidence="1">Tyrosine-protein phosphatase</fullName>
        <ecNumber evidence="1">3.1.3.48</ecNumber>
    </submittedName>
</protein>
<dbReference type="Pfam" id="PF13350">
    <property type="entry name" value="Y_phosphatase3"/>
    <property type="match status" value="1"/>
</dbReference>
<gene>
    <name evidence="1" type="primary">iphP</name>
    <name evidence="1" type="ORF">DSM106044_00061</name>
</gene>
<dbReference type="InterPro" id="IPR029021">
    <property type="entry name" value="Prot-tyrosine_phosphatase-like"/>
</dbReference>
<dbReference type="GO" id="GO:0004725">
    <property type="term" value="F:protein tyrosine phosphatase activity"/>
    <property type="evidence" value="ECO:0007669"/>
    <property type="project" value="UniProtKB-EC"/>
</dbReference>
<dbReference type="EC" id="3.1.3.48" evidence="1"/>
<dbReference type="AlphaFoldDB" id="A0A4U8QD76"/>
<evidence type="ECO:0000313" key="2">
    <source>
        <dbReference type="Proteomes" id="UP000306509"/>
    </source>
</evidence>
<dbReference type="EMBL" id="QGQD01000001">
    <property type="protein sequence ID" value="TLD03037.1"/>
    <property type="molecule type" value="Genomic_DNA"/>
</dbReference>
<dbReference type="STRING" id="180332.GCA_000797495_02589"/>
<dbReference type="InterPro" id="IPR026893">
    <property type="entry name" value="Tyr/Ser_Pase_IphP-type"/>
</dbReference>
<evidence type="ECO:0000313" key="1">
    <source>
        <dbReference type="EMBL" id="TLD03037.1"/>
    </source>
</evidence>
<dbReference type="SUPFAM" id="SSF52799">
    <property type="entry name" value="(Phosphotyrosine protein) phosphatases II"/>
    <property type="match status" value="1"/>
</dbReference>
<keyword evidence="1" id="KW-0378">Hydrolase</keyword>
<proteinExistence type="predicted"/>
<organism evidence="1 2">
    <name type="scientific">Robinsoniella peoriensis</name>
    <dbReference type="NCBI Taxonomy" id="180332"/>
    <lineage>
        <taxon>Bacteria</taxon>
        <taxon>Bacillati</taxon>
        <taxon>Bacillota</taxon>
        <taxon>Clostridia</taxon>
        <taxon>Lachnospirales</taxon>
        <taxon>Lachnospiraceae</taxon>
        <taxon>Robinsoniella</taxon>
    </lineage>
</organism>
<reference evidence="1 2" key="1">
    <citation type="journal article" date="2019" name="Anaerobe">
        <title>Detection of Robinsoniella peoriensis in multiple bone samples of a trauma patient.</title>
        <authorList>
            <person name="Schrottner P."/>
            <person name="Hartwich K."/>
            <person name="Bunk B."/>
            <person name="Schober I."/>
            <person name="Helbig S."/>
            <person name="Rudolph W.W."/>
            <person name="Gunzer F."/>
        </authorList>
    </citation>
    <scope>NUCLEOTIDE SEQUENCE [LARGE SCALE GENOMIC DNA]</scope>
    <source>
        <strain evidence="1 2">DSM 106044</strain>
    </source>
</reference>
<sequence>MVNGQRMVLEGVPNARDLGGYLTEDGRVIKTHRLIRSGALWNLTKKDQEILIREYEVKTDIDFRSHMEADQKPDPKLPGVRYVQIPIIDESAAGITRENVNGLEDMILKASDYILKSSKAAGEFMKKTYRDLVTNEYSIAQYRKFFDTVSSHEEGAVLWHCSVGKDRAGVGAALVLLALGVPRDTIMEDYLRTNQFLKEETEHLIAAVAKVHNSPELLKAAAEINGVCREYLETVFQAMDENWGSADKFLEEQLGLTSEKREQWTERFTELPEIYR</sequence>
<name>A0A4U8QD76_9FIRM</name>
<comment type="caution">
    <text evidence="1">The sequence shown here is derived from an EMBL/GenBank/DDBJ whole genome shotgun (WGS) entry which is preliminary data.</text>
</comment>
<dbReference type="Proteomes" id="UP000306509">
    <property type="component" value="Unassembled WGS sequence"/>
</dbReference>
<accession>A0A4U8QD76</accession>
<keyword evidence="2" id="KW-1185">Reference proteome</keyword>
<dbReference type="Gene3D" id="3.90.190.10">
    <property type="entry name" value="Protein tyrosine phosphatase superfamily"/>
    <property type="match status" value="1"/>
</dbReference>